<evidence type="ECO:0000313" key="3">
    <source>
        <dbReference type="Proteomes" id="UP000216013"/>
    </source>
</evidence>
<dbReference type="RefSeq" id="WP_095261216.1">
    <property type="nucleotide sequence ID" value="NZ_NPBV01000021.1"/>
</dbReference>
<accession>A0A268A970</accession>
<reference evidence="2 3" key="1">
    <citation type="submission" date="2017-07" db="EMBL/GenBank/DDBJ databases">
        <title>Isolation and whole genome analysis of endospore-forming bacteria from heroin.</title>
        <authorList>
            <person name="Kalinowski J."/>
            <person name="Ahrens B."/>
            <person name="Al-Dilaimi A."/>
            <person name="Winkler A."/>
            <person name="Wibberg D."/>
            <person name="Schleenbecker U."/>
            <person name="Ruckert C."/>
            <person name="Wolfel R."/>
            <person name="Grass G."/>
        </authorList>
    </citation>
    <scope>NUCLEOTIDE SEQUENCE [LARGE SCALE GENOMIC DNA]</scope>
    <source>
        <strain evidence="2 3">7528</strain>
    </source>
</reference>
<evidence type="ECO:0000256" key="1">
    <source>
        <dbReference type="SAM" id="Phobius"/>
    </source>
</evidence>
<protein>
    <submittedName>
        <fullName evidence="2">Uncharacterized protein</fullName>
    </submittedName>
</protein>
<evidence type="ECO:0000313" key="2">
    <source>
        <dbReference type="EMBL" id="PAD20665.1"/>
    </source>
</evidence>
<sequence>MIFLIALASLAGFILIALADLAAGGGKSKLKQYVAAGIAAYIVLIIIIYFILPAFIIPNILWLNAIGILFAAFPLFASKQAEKKTKNVGVSLAGILLAVVVIGAVVCVIANFAVYQSSYDHVVKSTEEEAKPMDEDKTPIAIAPSSVRNKMNKKMSVVPDTQLYHLGSLQTQTVGSTNEYIAPVEFDGFFKWLKGGETSGYFVIDATDLGAQPEFVENKLSYVPSAYFHKDLQRIIYSRYPSYIQEGDARLEVDEEGKAWYVQTVYQPKRFTKKANGDDIQVVVVNPYNGESKIYDADQAPDFIENTISPEMASKLNTYYGEYSGGFWNRHFGKAGVKIPNDNGTEHGVTAVFSEDGSIQYFTDFKSPKENIDSALGYSMVDGRTGEVTFFGGEKNNGIMDSSGAVQVVEKEYPEKKWEGKMPVLYNIEGNPTWVISVLDSNGIFKQYAYVRAADSDYVVFGDNAKSTLEAYRLQLSTDTSTAESTGDAPVQQISGEVNRLYISNNNAGAKTIQFLLKDQDVIYSINSTDAPYAIFLKEGDQVSFEAAMQDGAASATIEQISIEGLNKN</sequence>
<organism evidence="2 3">
    <name type="scientific">Terribacillus saccharophilus</name>
    <dbReference type="NCBI Taxonomy" id="361277"/>
    <lineage>
        <taxon>Bacteria</taxon>
        <taxon>Bacillati</taxon>
        <taxon>Bacillota</taxon>
        <taxon>Bacilli</taxon>
        <taxon>Bacillales</taxon>
        <taxon>Bacillaceae</taxon>
        <taxon>Terribacillus</taxon>
    </lineage>
</organism>
<dbReference type="AlphaFoldDB" id="A0A268A970"/>
<feature type="transmembrane region" description="Helical" evidence="1">
    <location>
        <begin position="89"/>
        <end position="114"/>
    </location>
</feature>
<dbReference type="EMBL" id="NPBV01000021">
    <property type="protein sequence ID" value="PAD20665.1"/>
    <property type="molecule type" value="Genomic_DNA"/>
</dbReference>
<gene>
    <name evidence="2" type="ORF">CHH64_12195</name>
</gene>
<keyword evidence="1" id="KW-0472">Membrane</keyword>
<keyword evidence="1" id="KW-0812">Transmembrane</keyword>
<name>A0A268A970_9BACI</name>
<keyword evidence="1" id="KW-1133">Transmembrane helix</keyword>
<feature type="transmembrane region" description="Helical" evidence="1">
    <location>
        <begin position="59"/>
        <end position="77"/>
    </location>
</feature>
<proteinExistence type="predicted"/>
<comment type="caution">
    <text evidence="2">The sequence shown here is derived from an EMBL/GenBank/DDBJ whole genome shotgun (WGS) entry which is preliminary data.</text>
</comment>
<feature type="transmembrane region" description="Helical" evidence="1">
    <location>
        <begin position="33"/>
        <end position="52"/>
    </location>
</feature>
<dbReference type="Proteomes" id="UP000216013">
    <property type="component" value="Unassembled WGS sequence"/>
</dbReference>